<keyword evidence="3" id="KW-1185">Reference proteome</keyword>
<dbReference type="Pfam" id="PF00903">
    <property type="entry name" value="Glyoxalase"/>
    <property type="match status" value="1"/>
</dbReference>
<comment type="caution">
    <text evidence="2">The sequence shown here is derived from an EMBL/GenBank/DDBJ whole genome shotgun (WGS) entry which is preliminary data.</text>
</comment>
<protein>
    <recommendedName>
        <fullName evidence="1">VOC domain-containing protein</fullName>
    </recommendedName>
</protein>
<dbReference type="PROSITE" id="PS51819">
    <property type="entry name" value="VOC"/>
    <property type="match status" value="1"/>
</dbReference>
<organism evidence="2 3">
    <name type="scientific">Amycolatopsis bullii</name>
    <dbReference type="NCBI Taxonomy" id="941987"/>
    <lineage>
        <taxon>Bacteria</taxon>
        <taxon>Bacillati</taxon>
        <taxon>Actinomycetota</taxon>
        <taxon>Actinomycetes</taxon>
        <taxon>Pseudonocardiales</taxon>
        <taxon>Pseudonocardiaceae</taxon>
        <taxon>Amycolatopsis</taxon>
    </lineage>
</organism>
<dbReference type="CDD" id="cd06587">
    <property type="entry name" value="VOC"/>
    <property type="match status" value="1"/>
</dbReference>
<feature type="domain" description="VOC" evidence="1">
    <location>
        <begin position="3"/>
        <end position="119"/>
    </location>
</feature>
<accession>A0ABQ3K2Y3</accession>
<dbReference type="InterPro" id="IPR029068">
    <property type="entry name" value="Glyas_Bleomycin-R_OHBP_Dase"/>
</dbReference>
<dbReference type="Gene3D" id="3.10.180.10">
    <property type="entry name" value="2,3-Dihydroxybiphenyl 1,2-Dioxygenase, domain 1"/>
    <property type="match status" value="1"/>
</dbReference>
<evidence type="ECO:0000313" key="3">
    <source>
        <dbReference type="Proteomes" id="UP000649955"/>
    </source>
</evidence>
<dbReference type="RefSeq" id="WP_229902538.1">
    <property type="nucleotide sequence ID" value="NZ_BNAW01000004.1"/>
</dbReference>
<dbReference type="Proteomes" id="UP000649955">
    <property type="component" value="Unassembled WGS sequence"/>
</dbReference>
<dbReference type="SUPFAM" id="SSF54593">
    <property type="entry name" value="Glyoxalase/Bleomycin resistance protein/Dihydroxybiphenyl dioxygenase"/>
    <property type="match status" value="1"/>
</dbReference>
<sequence length="122" mass="13863">MITFAGMSLPVTSLDRSIPFYTALGFTLEVHTDRFALLRLDRGTLGLLELGTVVEQEDERVQRLRKFVQVELLADDLDELYADLVARGVRVPGPPRDRGFERQLQLRDPDGFTVEFADQSPR</sequence>
<reference evidence="3" key="1">
    <citation type="journal article" date="2019" name="Int. J. Syst. Evol. Microbiol.">
        <title>The Global Catalogue of Microorganisms (GCM) 10K type strain sequencing project: providing services to taxonomists for standard genome sequencing and annotation.</title>
        <authorList>
            <consortium name="The Broad Institute Genomics Platform"/>
            <consortium name="The Broad Institute Genome Sequencing Center for Infectious Disease"/>
            <person name="Wu L."/>
            <person name="Ma J."/>
        </authorList>
    </citation>
    <scope>NUCLEOTIDE SEQUENCE [LARGE SCALE GENOMIC DNA]</scope>
    <source>
        <strain evidence="3">CGMCC 4.7680</strain>
    </source>
</reference>
<evidence type="ECO:0000259" key="1">
    <source>
        <dbReference type="PROSITE" id="PS51819"/>
    </source>
</evidence>
<dbReference type="InterPro" id="IPR004360">
    <property type="entry name" value="Glyas_Fos-R_dOase_dom"/>
</dbReference>
<name>A0ABQ3K2Y3_9PSEU</name>
<proteinExistence type="predicted"/>
<dbReference type="InterPro" id="IPR037523">
    <property type="entry name" value="VOC_core"/>
</dbReference>
<gene>
    <name evidence="2" type="ORF">GCM10017567_16130</name>
</gene>
<evidence type="ECO:0000313" key="2">
    <source>
        <dbReference type="EMBL" id="GHG01611.1"/>
    </source>
</evidence>
<dbReference type="EMBL" id="BNAW01000004">
    <property type="protein sequence ID" value="GHG01611.1"/>
    <property type="molecule type" value="Genomic_DNA"/>
</dbReference>